<name>A0A830E018_9CREN</name>
<dbReference type="PANTHER" id="PTHR43861:SF1">
    <property type="entry name" value="TRANS-ACONITATE 2-METHYLTRANSFERASE"/>
    <property type="match status" value="1"/>
</dbReference>
<dbReference type="GO" id="GO:0008757">
    <property type="term" value="F:S-adenosylmethionine-dependent methyltransferase activity"/>
    <property type="evidence" value="ECO:0007669"/>
    <property type="project" value="InterPro"/>
</dbReference>
<dbReference type="Gene3D" id="3.40.50.150">
    <property type="entry name" value="Vaccinia Virus protein VP39"/>
    <property type="match status" value="1"/>
</dbReference>
<dbReference type="GO" id="GO:0032259">
    <property type="term" value="P:methylation"/>
    <property type="evidence" value="ECO:0007669"/>
    <property type="project" value="UniProtKB-KW"/>
</dbReference>
<reference evidence="2" key="4">
    <citation type="journal article" date="2023" name="Microbiol. Resour. Announc.">
        <title>Complete Genome Sequence of Vulcanisaeta souniana Strain IC-059, a Hyperthermophilic Archaeon Isolated from Hot Spring Water in Japan.</title>
        <authorList>
            <person name="Kato S."/>
            <person name="Itoh T."/>
            <person name="Wu L."/>
            <person name="Ma J."/>
            <person name="Ohkuma M."/>
        </authorList>
    </citation>
    <scope>NUCLEOTIDE SEQUENCE</scope>
    <source>
        <strain evidence="2">JCM 11219</strain>
    </source>
</reference>
<dbReference type="CDD" id="cd02440">
    <property type="entry name" value="AdoMet_MTases"/>
    <property type="match status" value="1"/>
</dbReference>
<dbReference type="OrthoDB" id="1018at2157"/>
<accession>A0A830E018</accession>
<dbReference type="Pfam" id="PF08241">
    <property type="entry name" value="Methyltransf_11"/>
    <property type="match status" value="1"/>
</dbReference>
<evidence type="ECO:0000313" key="3">
    <source>
        <dbReference type="EMBL" id="GGI73475.1"/>
    </source>
</evidence>
<dbReference type="EMBL" id="AP026830">
    <property type="protein sequence ID" value="BDR91481.1"/>
    <property type="molecule type" value="Genomic_DNA"/>
</dbReference>
<evidence type="ECO:0000313" key="2">
    <source>
        <dbReference type="EMBL" id="BDR91481.1"/>
    </source>
</evidence>
<evidence type="ECO:0000313" key="4">
    <source>
        <dbReference type="Proteomes" id="UP000657075"/>
    </source>
</evidence>
<evidence type="ECO:0000313" key="5">
    <source>
        <dbReference type="Proteomes" id="UP001060771"/>
    </source>
</evidence>
<reference evidence="5" key="3">
    <citation type="submission" date="2022-09" db="EMBL/GenBank/DDBJ databases">
        <title>Complete genome sequence of Vulcanisaeta souniana.</title>
        <authorList>
            <person name="Kato S."/>
            <person name="Itoh T."/>
            <person name="Ohkuma M."/>
        </authorList>
    </citation>
    <scope>NUCLEOTIDE SEQUENCE [LARGE SCALE GENOMIC DNA]</scope>
    <source>
        <strain evidence="5">JCM 11219</strain>
    </source>
</reference>
<dbReference type="InterPro" id="IPR013216">
    <property type="entry name" value="Methyltransf_11"/>
</dbReference>
<dbReference type="Proteomes" id="UP001060771">
    <property type="component" value="Chromosome"/>
</dbReference>
<dbReference type="SUPFAM" id="SSF53335">
    <property type="entry name" value="S-adenosyl-L-methionine-dependent methyltransferases"/>
    <property type="match status" value="1"/>
</dbReference>
<sequence>MVSNYGYFEQFDERFARMYRFFDVLLIWSYRLTANILNRLVKPPAKILEVGPGTGRLANILSNRGYHVVGVDVSLPMLRQARRFWRPDFVNAGSWAIPTKPGRFDAAVAMFTLHHWGDHASSIRNVYDSLRSDSVFIVAEANADRIGTLGSHSCSERCLVNVLTPYFNVNFIRSFPLIIAIGKKLK</sequence>
<feature type="domain" description="Methyltransferase type 11" evidence="1">
    <location>
        <begin position="48"/>
        <end position="138"/>
    </location>
</feature>
<organism evidence="3 4">
    <name type="scientific">Vulcanisaeta souniana JCM 11219</name>
    <dbReference type="NCBI Taxonomy" id="1293586"/>
    <lineage>
        <taxon>Archaea</taxon>
        <taxon>Thermoproteota</taxon>
        <taxon>Thermoprotei</taxon>
        <taxon>Thermoproteales</taxon>
        <taxon>Thermoproteaceae</taxon>
        <taxon>Vulcanisaeta</taxon>
    </lineage>
</organism>
<evidence type="ECO:0000259" key="1">
    <source>
        <dbReference type="Pfam" id="PF08241"/>
    </source>
</evidence>
<keyword evidence="3" id="KW-0808">Transferase</keyword>
<dbReference type="AlphaFoldDB" id="A0A830E018"/>
<keyword evidence="3" id="KW-0489">Methyltransferase</keyword>
<protein>
    <submittedName>
        <fullName evidence="3">SAM-dependent methyltransferase</fullName>
    </submittedName>
</protein>
<reference evidence="3" key="2">
    <citation type="submission" date="2020-09" db="EMBL/GenBank/DDBJ databases">
        <authorList>
            <person name="Sun Q."/>
            <person name="Ohkuma M."/>
        </authorList>
    </citation>
    <scope>NUCLEOTIDE SEQUENCE</scope>
    <source>
        <strain evidence="3">JCM 11219</strain>
    </source>
</reference>
<dbReference type="InterPro" id="IPR029063">
    <property type="entry name" value="SAM-dependent_MTases_sf"/>
</dbReference>
<dbReference type="RefSeq" id="WP_054843420.1">
    <property type="nucleotide sequence ID" value="NZ_AP026830.1"/>
</dbReference>
<dbReference type="PANTHER" id="PTHR43861">
    <property type="entry name" value="TRANS-ACONITATE 2-METHYLTRANSFERASE-RELATED"/>
    <property type="match status" value="1"/>
</dbReference>
<proteinExistence type="predicted"/>
<dbReference type="EMBL" id="BMNM01000002">
    <property type="protein sequence ID" value="GGI73475.1"/>
    <property type="molecule type" value="Genomic_DNA"/>
</dbReference>
<dbReference type="GeneID" id="76206130"/>
<keyword evidence="5" id="KW-1185">Reference proteome</keyword>
<dbReference type="Proteomes" id="UP000657075">
    <property type="component" value="Unassembled WGS sequence"/>
</dbReference>
<reference evidence="3" key="1">
    <citation type="journal article" date="2014" name="Int. J. Syst. Evol. Microbiol.">
        <title>Complete genome sequence of Corynebacterium casei LMG S-19264T (=DSM 44701T), isolated from a smear-ripened cheese.</title>
        <authorList>
            <consortium name="US DOE Joint Genome Institute (JGI-PGF)"/>
            <person name="Walter F."/>
            <person name="Albersmeier A."/>
            <person name="Kalinowski J."/>
            <person name="Ruckert C."/>
        </authorList>
    </citation>
    <scope>NUCLEOTIDE SEQUENCE</scope>
    <source>
        <strain evidence="3">JCM 11219</strain>
    </source>
</reference>
<gene>
    <name evidence="3" type="ORF">GCM10007112_07930</name>
    <name evidence="2" type="ORF">Vsou_05740</name>
</gene>